<name>A0ABU7HU98_9PSED</name>
<dbReference type="EMBL" id="JAZDQJ010000021">
    <property type="protein sequence ID" value="MEE1935109.1"/>
    <property type="molecule type" value="Genomic_DNA"/>
</dbReference>
<protein>
    <submittedName>
        <fullName evidence="4">GNAT family N-acetyltransferase</fullName>
        <ecNumber evidence="4">2.3.1.-</ecNumber>
    </submittedName>
</protein>
<dbReference type="InterPro" id="IPR000182">
    <property type="entry name" value="GNAT_dom"/>
</dbReference>
<dbReference type="PROSITE" id="PS51186">
    <property type="entry name" value="GNAT"/>
    <property type="match status" value="1"/>
</dbReference>
<dbReference type="InterPro" id="IPR016181">
    <property type="entry name" value="Acyl_CoA_acyltransferase"/>
</dbReference>
<organism evidence="4 5">
    <name type="scientific">Pseudomonas ulcerans</name>
    <dbReference type="NCBI Taxonomy" id="3115852"/>
    <lineage>
        <taxon>Bacteria</taxon>
        <taxon>Pseudomonadati</taxon>
        <taxon>Pseudomonadota</taxon>
        <taxon>Gammaproteobacteria</taxon>
        <taxon>Pseudomonadales</taxon>
        <taxon>Pseudomonadaceae</taxon>
        <taxon>Pseudomonas</taxon>
    </lineage>
</organism>
<dbReference type="GO" id="GO:0016746">
    <property type="term" value="F:acyltransferase activity"/>
    <property type="evidence" value="ECO:0007669"/>
    <property type="project" value="UniProtKB-KW"/>
</dbReference>
<reference evidence="4 5" key="1">
    <citation type="submission" date="2024-01" db="EMBL/GenBank/DDBJ databases">
        <title>Unpublished Manusciprt.</title>
        <authorList>
            <person name="Duman M."/>
            <person name="Valdes E.G."/>
            <person name="Ajmi N."/>
            <person name="Altun S."/>
            <person name="Saticioglu I.B."/>
        </authorList>
    </citation>
    <scope>NUCLEOTIDE SEQUENCE [LARGE SCALE GENOMIC DNA]</scope>
    <source>
        <strain evidence="4 5">148P</strain>
    </source>
</reference>
<dbReference type="EC" id="2.3.1.-" evidence="4"/>
<dbReference type="SUPFAM" id="SSF55729">
    <property type="entry name" value="Acyl-CoA N-acyltransferases (Nat)"/>
    <property type="match status" value="1"/>
</dbReference>
<sequence length="120" mass="12687">MDTAGDRAAAGDADQAWLALHGEEPCGLVWGKRVAEDTVEVFQMWVDPRARGLGAGGRLLGAVVAWARGLGVTRVCLGVTVGESAAARLYRAHGFRPVGALEPLREGSPLMCQAMESRLD</sequence>
<dbReference type="PANTHER" id="PTHR43877:SF2">
    <property type="entry name" value="AMINOALKYLPHOSPHONATE N-ACETYLTRANSFERASE-RELATED"/>
    <property type="match status" value="1"/>
</dbReference>
<dbReference type="RefSeq" id="WP_330075864.1">
    <property type="nucleotide sequence ID" value="NZ_JAZDQJ010000021.1"/>
</dbReference>
<keyword evidence="1 4" id="KW-0808">Transferase</keyword>
<dbReference type="Pfam" id="PF00583">
    <property type="entry name" value="Acetyltransf_1"/>
    <property type="match status" value="1"/>
</dbReference>
<dbReference type="InterPro" id="IPR050832">
    <property type="entry name" value="Bact_Acetyltransf"/>
</dbReference>
<evidence type="ECO:0000256" key="1">
    <source>
        <dbReference type="ARBA" id="ARBA00022679"/>
    </source>
</evidence>
<comment type="caution">
    <text evidence="4">The sequence shown here is derived from an EMBL/GenBank/DDBJ whole genome shotgun (WGS) entry which is preliminary data.</text>
</comment>
<evidence type="ECO:0000313" key="5">
    <source>
        <dbReference type="Proteomes" id="UP001335100"/>
    </source>
</evidence>
<proteinExistence type="predicted"/>
<evidence type="ECO:0000256" key="2">
    <source>
        <dbReference type="ARBA" id="ARBA00023315"/>
    </source>
</evidence>
<keyword evidence="2 4" id="KW-0012">Acyltransferase</keyword>
<dbReference type="Gene3D" id="3.40.630.30">
    <property type="match status" value="1"/>
</dbReference>
<accession>A0ABU7HU98</accession>
<gene>
    <name evidence="4" type="ORF">V0R50_17910</name>
</gene>
<evidence type="ECO:0000259" key="3">
    <source>
        <dbReference type="PROSITE" id="PS51186"/>
    </source>
</evidence>
<feature type="domain" description="N-acetyltransferase" evidence="3">
    <location>
        <begin position="1"/>
        <end position="116"/>
    </location>
</feature>
<evidence type="ECO:0000313" key="4">
    <source>
        <dbReference type="EMBL" id="MEE1935109.1"/>
    </source>
</evidence>
<keyword evidence="5" id="KW-1185">Reference proteome</keyword>
<dbReference type="Proteomes" id="UP001335100">
    <property type="component" value="Unassembled WGS sequence"/>
</dbReference>
<dbReference type="PANTHER" id="PTHR43877">
    <property type="entry name" value="AMINOALKYLPHOSPHONATE N-ACETYLTRANSFERASE-RELATED-RELATED"/>
    <property type="match status" value="1"/>
</dbReference>